<dbReference type="GO" id="GO:0006355">
    <property type="term" value="P:regulation of DNA-templated transcription"/>
    <property type="evidence" value="ECO:0007669"/>
    <property type="project" value="UniProtKB-ARBA"/>
</dbReference>
<accession>A0A1H3UWH3</accession>
<feature type="DNA-binding region" description="H-T-H motif" evidence="2">
    <location>
        <begin position="34"/>
        <end position="53"/>
    </location>
</feature>
<proteinExistence type="predicted"/>
<dbReference type="InterPro" id="IPR001647">
    <property type="entry name" value="HTH_TetR"/>
</dbReference>
<feature type="domain" description="HTH tetR-type" evidence="3">
    <location>
        <begin position="11"/>
        <end position="71"/>
    </location>
</feature>
<dbReference type="PANTHER" id="PTHR30328:SF54">
    <property type="entry name" value="HTH-TYPE TRANSCRIPTIONAL REPRESSOR SCO4008"/>
    <property type="match status" value="1"/>
</dbReference>
<keyword evidence="1 2" id="KW-0238">DNA-binding</keyword>
<gene>
    <name evidence="4" type="ORF">SAMN05421736_1282</name>
</gene>
<dbReference type="EMBL" id="FNPI01000028">
    <property type="protein sequence ID" value="SDZ66784.1"/>
    <property type="molecule type" value="Genomic_DNA"/>
</dbReference>
<dbReference type="SUPFAM" id="SSF46689">
    <property type="entry name" value="Homeodomain-like"/>
    <property type="match status" value="1"/>
</dbReference>
<dbReference type="PROSITE" id="PS01081">
    <property type="entry name" value="HTH_TETR_1"/>
    <property type="match status" value="1"/>
</dbReference>
<dbReference type="GO" id="GO:0003677">
    <property type="term" value="F:DNA binding"/>
    <property type="evidence" value="ECO:0007669"/>
    <property type="project" value="UniProtKB-UniRule"/>
</dbReference>
<keyword evidence="5" id="KW-1185">Reference proteome</keyword>
<dbReference type="PANTHER" id="PTHR30328">
    <property type="entry name" value="TRANSCRIPTIONAL REPRESSOR"/>
    <property type="match status" value="1"/>
</dbReference>
<evidence type="ECO:0000313" key="5">
    <source>
        <dbReference type="Proteomes" id="UP000198935"/>
    </source>
</evidence>
<dbReference type="InterPro" id="IPR023772">
    <property type="entry name" value="DNA-bd_HTH_TetR-type_CS"/>
</dbReference>
<evidence type="ECO:0000256" key="2">
    <source>
        <dbReference type="PROSITE-ProRule" id="PRU00335"/>
    </source>
</evidence>
<evidence type="ECO:0000256" key="1">
    <source>
        <dbReference type="ARBA" id="ARBA00023125"/>
    </source>
</evidence>
<dbReference type="Proteomes" id="UP000198935">
    <property type="component" value="Unassembled WGS sequence"/>
</dbReference>
<dbReference type="InterPro" id="IPR009057">
    <property type="entry name" value="Homeodomain-like_sf"/>
</dbReference>
<name>A0A1H3UWH3_9BACI</name>
<dbReference type="Pfam" id="PF00440">
    <property type="entry name" value="TetR_N"/>
    <property type="match status" value="1"/>
</dbReference>
<evidence type="ECO:0000313" key="4">
    <source>
        <dbReference type="EMBL" id="SDZ66784.1"/>
    </source>
</evidence>
<dbReference type="STRING" id="1503961.SAMN05421736_1282"/>
<reference evidence="5" key="1">
    <citation type="submission" date="2016-10" db="EMBL/GenBank/DDBJ databases">
        <authorList>
            <person name="Varghese N."/>
            <person name="Submissions S."/>
        </authorList>
    </citation>
    <scope>NUCLEOTIDE SEQUENCE [LARGE SCALE GENOMIC DNA]</scope>
    <source>
        <strain evidence="5">SP</strain>
    </source>
</reference>
<dbReference type="SUPFAM" id="SSF48498">
    <property type="entry name" value="Tetracyclin repressor-like, C-terminal domain"/>
    <property type="match status" value="1"/>
</dbReference>
<organism evidence="4 5">
    <name type="scientific">Evansella caseinilytica</name>
    <dbReference type="NCBI Taxonomy" id="1503961"/>
    <lineage>
        <taxon>Bacteria</taxon>
        <taxon>Bacillati</taxon>
        <taxon>Bacillota</taxon>
        <taxon>Bacilli</taxon>
        <taxon>Bacillales</taxon>
        <taxon>Bacillaceae</taxon>
        <taxon>Evansella</taxon>
    </lineage>
</organism>
<sequence>MVSSSFFNLDPEKQQRIINAAMSEFSKKGYKLASTNEIVKEASIGKGRLFHYFNSKKEMYFFLLEQANDIIEKIYAEMDLTVTDFFKRIEQIGVIKYNIYKQYPDLFPFLKSLAEEADPQVKEDLEKMKEHIFTTGFERIYENIDFSKFRDDIDLEKTLNIINWAMLSLGEKQRNSINTIDDYGTEHVKELEEYFELMKRCFYKQEEI</sequence>
<dbReference type="InterPro" id="IPR050109">
    <property type="entry name" value="HTH-type_TetR-like_transc_reg"/>
</dbReference>
<dbReference type="InterPro" id="IPR036271">
    <property type="entry name" value="Tet_transcr_reg_TetR-rel_C_sf"/>
</dbReference>
<evidence type="ECO:0000259" key="3">
    <source>
        <dbReference type="PROSITE" id="PS50977"/>
    </source>
</evidence>
<dbReference type="PRINTS" id="PR00455">
    <property type="entry name" value="HTHTETR"/>
</dbReference>
<dbReference type="OrthoDB" id="9780939at2"/>
<dbReference type="AlphaFoldDB" id="A0A1H3UWH3"/>
<dbReference type="PROSITE" id="PS50977">
    <property type="entry name" value="HTH_TETR_2"/>
    <property type="match status" value="1"/>
</dbReference>
<dbReference type="Gene3D" id="1.10.10.60">
    <property type="entry name" value="Homeodomain-like"/>
    <property type="match status" value="1"/>
</dbReference>
<dbReference type="Gene3D" id="1.10.357.10">
    <property type="entry name" value="Tetracycline Repressor, domain 2"/>
    <property type="match status" value="1"/>
</dbReference>
<protein>
    <submittedName>
        <fullName evidence="4">DNA-binding transcriptional regulator, AcrR family</fullName>
    </submittedName>
</protein>